<sequence length="180" mass="20071">MMAVFTAKMLRDLAYFYANTERSRLESAGLVQAGKSGDVQWERFNHNFDTFILKLSDEKLTQLASMATKYAGTSFEDSKAIRDVIAERFRQINYEGWTPHHDDIEHDGGDLAAAAASYAINAANNLSPHGPGDNECPAFWSFTPGWWKPKSPREDLVRAGALILAEIDMIDRDEARKAGA</sequence>
<dbReference type="OrthoDB" id="983041at2"/>
<evidence type="ECO:0000313" key="1">
    <source>
        <dbReference type="EMBL" id="MBB4005836.1"/>
    </source>
</evidence>
<dbReference type="AlphaFoldDB" id="A0A7W6HJ14"/>
<protein>
    <submittedName>
        <fullName evidence="1">Uncharacterized protein</fullName>
    </submittedName>
</protein>
<dbReference type="EMBL" id="JACIED010000001">
    <property type="protein sequence ID" value="MBB4005836.1"/>
    <property type="molecule type" value="Genomic_DNA"/>
</dbReference>
<reference evidence="1 2" key="1">
    <citation type="submission" date="2020-08" db="EMBL/GenBank/DDBJ databases">
        <title>Genomic Encyclopedia of Type Strains, Phase IV (KMG-IV): sequencing the most valuable type-strain genomes for metagenomic binning, comparative biology and taxonomic classification.</title>
        <authorList>
            <person name="Goeker M."/>
        </authorList>
    </citation>
    <scope>NUCLEOTIDE SEQUENCE [LARGE SCALE GENOMIC DNA]</scope>
    <source>
        <strain evidence="1 2">DSM 100021</strain>
    </source>
</reference>
<organism evidence="1 2">
    <name type="scientific">Allorhizobium taibaishanense</name>
    <dbReference type="NCBI Taxonomy" id="887144"/>
    <lineage>
        <taxon>Bacteria</taxon>
        <taxon>Pseudomonadati</taxon>
        <taxon>Pseudomonadota</taxon>
        <taxon>Alphaproteobacteria</taxon>
        <taxon>Hyphomicrobiales</taxon>
        <taxon>Rhizobiaceae</taxon>
        <taxon>Rhizobium/Agrobacterium group</taxon>
        <taxon>Allorhizobium</taxon>
    </lineage>
</organism>
<name>A0A7W6HJ14_9HYPH</name>
<accession>A0A7W6HJ14</accession>
<dbReference type="RefSeq" id="WP_083943279.1">
    <property type="nucleotide sequence ID" value="NZ_JACIED010000001.1"/>
</dbReference>
<proteinExistence type="predicted"/>
<evidence type="ECO:0000313" key="2">
    <source>
        <dbReference type="Proteomes" id="UP000544107"/>
    </source>
</evidence>
<comment type="caution">
    <text evidence="1">The sequence shown here is derived from an EMBL/GenBank/DDBJ whole genome shotgun (WGS) entry which is preliminary data.</text>
</comment>
<gene>
    <name evidence="1" type="ORF">GGQ71_000072</name>
</gene>
<dbReference type="Proteomes" id="UP000544107">
    <property type="component" value="Unassembled WGS sequence"/>
</dbReference>